<organism evidence="1 2">
    <name type="scientific">Candidatus Accumulibacter phosphatis</name>
    <dbReference type="NCBI Taxonomy" id="327160"/>
    <lineage>
        <taxon>Bacteria</taxon>
        <taxon>Pseudomonadati</taxon>
        <taxon>Pseudomonadota</taxon>
        <taxon>Betaproteobacteria</taxon>
        <taxon>Candidatus Accumulibacter</taxon>
    </lineage>
</organism>
<protein>
    <submittedName>
        <fullName evidence="1">Uncharacterized protein</fullName>
    </submittedName>
</protein>
<proteinExistence type="predicted"/>
<dbReference type="EMBL" id="JDVG02000223">
    <property type="protein sequence ID" value="KFB73442.1"/>
    <property type="molecule type" value="Genomic_DNA"/>
</dbReference>
<comment type="caution">
    <text evidence="1">The sequence shown here is derived from an EMBL/GenBank/DDBJ whole genome shotgun (WGS) entry which is preliminary data.</text>
</comment>
<reference evidence="1 2" key="1">
    <citation type="submission" date="2014-02" db="EMBL/GenBank/DDBJ databases">
        <title>Expanding our view of genomic diversity in Candidatus Accumulibacter clades.</title>
        <authorList>
            <person name="Skennerton C.T."/>
            <person name="Barr J.J."/>
            <person name="Slater F.R."/>
            <person name="Bond P.L."/>
            <person name="Tyson G.W."/>
        </authorList>
    </citation>
    <scope>NUCLEOTIDE SEQUENCE [LARGE SCALE GENOMIC DNA]</scope>
    <source>
        <strain evidence="2">BA-91</strain>
    </source>
</reference>
<gene>
    <name evidence="1" type="ORF">AW09_001307</name>
</gene>
<sequence length="104" mass="10938">MYRQASDHAQRHRFVRRTCEGLLHALGQHLGHLQDGANAGVGAQHTVGGHGLPKPVVADEPRAIVGNLVTQDGLDLVAQGHQGAALLGEDQALEGADVVWVNGE</sequence>
<dbReference type="Proteomes" id="UP000020077">
    <property type="component" value="Unassembled WGS sequence"/>
</dbReference>
<accession>A0A080LX74</accession>
<dbReference type="AlphaFoldDB" id="A0A080LX74"/>
<name>A0A080LX74_9PROT</name>
<evidence type="ECO:0000313" key="1">
    <source>
        <dbReference type="EMBL" id="KFB73442.1"/>
    </source>
</evidence>
<evidence type="ECO:0000313" key="2">
    <source>
        <dbReference type="Proteomes" id="UP000020077"/>
    </source>
</evidence>